<dbReference type="AlphaFoldDB" id="A0A291M3K1"/>
<dbReference type="InterPro" id="IPR007183">
    <property type="entry name" value="UPF0280"/>
</dbReference>
<dbReference type="Gene3D" id="3.10.520.10">
    <property type="entry name" value="ApbE-like domains"/>
    <property type="match status" value="1"/>
</dbReference>
<dbReference type="EMBL" id="CP021404">
    <property type="protein sequence ID" value="ATI43388.1"/>
    <property type="molecule type" value="Genomic_DNA"/>
</dbReference>
<dbReference type="KEGG" id="cmag:CBW24_09670"/>
<accession>A0A291M3K1</accession>
<dbReference type="SUPFAM" id="SSF143631">
    <property type="entry name" value="ApbE-like"/>
    <property type="match status" value="1"/>
</dbReference>
<dbReference type="Proteomes" id="UP000219050">
    <property type="component" value="Chromosome"/>
</dbReference>
<keyword evidence="2" id="KW-1185">Reference proteome</keyword>
<evidence type="ECO:0000313" key="2">
    <source>
        <dbReference type="Proteomes" id="UP000219050"/>
    </source>
</evidence>
<protein>
    <submittedName>
        <fullName evidence="1">Uncharacterized protein</fullName>
    </submittedName>
</protein>
<dbReference type="InterPro" id="IPR003374">
    <property type="entry name" value="ApbE-like_sf"/>
</dbReference>
<name>A0A291M3K1_9RHOB</name>
<evidence type="ECO:0000313" key="1">
    <source>
        <dbReference type="EMBL" id="ATI43388.1"/>
    </source>
</evidence>
<proteinExistence type="predicted"/>
<dbReference type="NCBIfam" id="NF003322">
    <property type="entry name" value="PRK04334.1-2"/>
    <property type="match status" value="1"/>
</dbReference>
<dbReference type="PIRSF" id="PIRSF006421">
    <property type="entry name" value="UCP006421"/>
    <property type="match status" value="1"/>
</dbReference>
<reference evidence="1 2" key="1">
    <citation type="submission" date="2017-05" db="EMBL/GenBank/DDBJ databases">
        <title>Comparative genomic and metabolic analysis of manganese-oxidizing mechanisms in Celeribater manganoxidans DY25T: its adaption to the environment of polymetallic nodule.</title>
        <authorList>
            <person name="Wang X."/>
        </authorList>
    </citation>
    <scope>NUCLEOTIDE SEQUENCE [LARGE SCALE GENOMIC DNA]</scope>
    <source>
        <strain evidence="1 2">DY25</strain>
    </source>
</reference>
<dbReference type="OrthoDB" id="9814719at2"/>
<gene>
    <name evidence="1" type="ORF">CBW24_09670</name>
</gene>
<sequence length="283" mass="29109">MEAPRALRSRDGRRLRLLHGPIDAIFVADGPEAAVRAAQRRVATAFRDVLTPLAQELPRLRTATGPMPMGPIAQAMVRATARFLFVTPMAAVAGAVADHLLAAALSPDHGLTRAHVNNGGDIALWLDRGQGFDVAICEDPAQPRAGGMARIAHGSGIGGVATSGWQGRSHSLGIADAVTVLARDAAHADAAATLIANAVDLPGHPAITRVPAHLLSPDSDLGARAVTTAVGPLAAQDIACALAAGLEQARAMRGAGLIVDACLALAGERRMLSDIHEEELSLA</sequence>
<organism evidence="1 2">
    <name type="scientific">Pacificitalea manganoxidans</name>
    <dbReference type="NCBI Taxonomy" id="1411902"/>
    <lineage>
        <taxon>Bacteria</taxon>
        <taxon>Pseudomonadati</taxon>
        <taxon>Pseudomonadota</taxon>
        <taxon>Alphaproteobacteria</taxon>
        <taxon>Rhodobacterales</taxon>
        <taxon>Paracoccaceae</taxon>
        <taxon>Pacificitalea</taxon>
    </lineage>
</organism>